<comment type="caution">
    <text evidence="1">The sequence shown here is derived from an EMBL/GenBank/DDBJ whole genome shotgun (WGS) entry which is preliminary data.</text>
</comment>
<dbReference type="NCBIfam" id="NF008685">
    <property type="entry name" value="PRK11702.1"/>
    <property type="match status" value="1"/>
</dbReference>
<dbReference type="PATRIC" id="fig|251707.3.peg.766"/>
<dbReference type="PANTHER" id="PTHR38778:SF1">
    <property type="entry name" value="CYTOPLASMIC PROTEIN"/>
    <property type="match status" value="1"/>
</dbReference>
<name>A0A0P9Y625_9PSED</name>
<sequence length="174" mass="19305">MMPQAGGACDGAVTLNRYFFSSTPHLSVNASNIACSLHLSGFYLPELVKCRPIFTDEDCPMATNRSRRLRKKLCVDEFQELGFELNLDFKQELDDQAIDAFLDAFLKEAMEANGLGYVGGDDFGLVCLSKRGSVSEEQRAAVEAWLKGRSELTEVTVSPLIDVWYPENEINPVA</sequence>
<dbReference type="Proteomes" id="UP000050562">
    <property type="component" value="Unassembled WGS sequence"/>
</dbReference>
<evidence type="ECO:0000313" key="2">
    <source>
        <dbReference type="Proteomes" id="UP000050562"/>
    </source>
</evidence>
<dbReference type="GO" id="GO:0005829">
    <property type="term" value="C:cytosol"/>
    <property type="evidence" value="ECO:0007669"/>
    <property type="project" value="TreeGrafter"/>
</dbReference>
<dbReference type="AlphaFoldDB" id="A0A0P9Y625"/>
<protein>
    <recommendedName>
        <fullName evidence="3">Cytoplasmic protein</fullName>
    </recommendedName>
</protein>
<accession>A0A0P9Y625</accession>
<dbReference type="PANTHER" id="PTHR38778">
    <property type="entry name" value="CYTOPLASMIC PROTEIN-RELATED"/>
    <property type="match status" value="1"/>
</dbReference>
<organism evidence="1 2">
    <name type="scientific">Pseudomonas syringae pv. primulae</name>
    <dbReference type="NCBI Taxonomy" id="251707"/>
    <lineage>
        <taxon>Bacteria</taxon>
        <taxon>Pseudomonadati</taxon>
        <taxon>Pseudomonadota</taxon>
        <taxon>Gammaproteobacteria</taxon>
        <taxon>Pseudomonadales</taxon>
        <taxon>Pseudomonadaceae</taxon>
        <taxon>Pseudomonas</taxon>
    </lineage>
</organism>
<gene>
    <name evidence="1" type="ORF">ALO52_04363</name>
</gene>
<reference evidence="1 2" key="1">
    <citation type="submission" date="2015-09" db="EMBL/GenBank/DDBJ databases">
        <title>Genome announcement of multiple Pseudomonas syringae strains.</title>
        <authorList>
            <person name="Thakur S."/>
            <person name="Wang P.W."/>
            <person name="Gong Y."/>
            <person name="Weir B.S."/>
            <person name="Guttman D.S."/>
        </authorList>
    </citation>
    <scope>NUCLEOTIDE SEQUENCE [LARGE SCALE GENOMIC DNA]</scope>
    <source>
        <strain evidence="1 2">ICMP3956</strain>
    </source>
</reference>
<dbReference type="InterPro" id="IPR007416">
    <property type="entry name" value="YggL_50S_bp"/>
</dbReference>
<dbReference type="Pfam" id="PF04320">
    <property type="entry name" value="YggL_50S_bp"/>
    <property type="match status" value="1"/>
</dbReference>
<evidence type="ECO:0000313" key="1">
    <source>
        <dbReference type="EMBL" id="KPY29161.1"/>
    </source>
</evidence>
<proteinExistence type="predicted"/>
<evidence type="ECO:0008006" key="3">
    <source>
        <dbReference type="Google" id="ProtNLM"/>
    </source>
</evidence>
<dbReference type="EMBL" id="LJRC01000304">
    <property type="protein sequence ID" value="KPY29161.1"/>
    <property type="molecule type" value="Genomic_DNA"/>
</dbReference>